<evidence type="ECO:0000259" key="14">
    <source>
        <dbReference type="PROSITE" id="PS51189"/>
    </source>
</evidence>
<evidence type="ECO:0000256" key="7">
    <source>
        <dbReference type="ARBA" id="ARBA00022840"/>
    </source>
</evidence>
<dbReference type="PROSITE" id="PS51190">
    <property type="entry name" value="FATC"/>
    <property type="match status" value="1"/>
</dbReference>
<dbReference type="SUPFAM" id="SSF56112">
    <property type="entry name" value="Protein kinase-like (PK-like)"/>
    <property type="match status" value="1"/>
</dbReference>
<keyword evidence="11" id="KW-0175">Coiled coil</keyword>
<evidence type="ECO:0000256" key="3">
    <source>
        <dbReference type="ARBA" id="ARBA00022527"/>
    </source>
</evidence>
<dbReference type="FunFam" id="3.30.1010.10:FF:000010">
    <property type="entry name" value="serine/threonine-protein kinase SMG1 isoform X1"/>
    <property type="match status" value="1"/>
</dbReference>
<name>A0A3Q2T3H7_FUNHE</name>
<evidence type="ECO:0000256" key="6">
    <source>
        <dbReference type="ARBA" id="ARBA00022777"/>
    </source>
</evidence>
<evidence type="ECO:0000313" key="17">
    <source>
        <dbReference type="Proteomes" id="UP000265000"/>
    </source>
</evidence>
<dbReference type="SUPFAM" id="SSF48371">
    <property type="entry name" value="ARM repeat"/>
    <property type="match status" value="3"/>
</dbReference>
<dbReference type="PROSITE" id="PS50290">
    <property type="entry name" value="PI3_4_KINASE_3"/>
    <property type="match status" value="1"/>
</dbReference>
<comment type="catalytic activity">
    <reaction evidence="10">
        <text>L-seryl-[protein] + ATP = O-phospho-L-seryl-[protein] + ADP + H(+)</text>
        <dbReference type="Rhea" id="RHEA:17989"/>
        <dbReference type="Rhea" id="RHEA-COMP:9863"/>
        <dbReference type="Rhea" id="RHEA-COMP:11604"/>
        <dbReference type="ChEBI" id="CHEBI:15378"/>
        <dbReference type="ChEBI" id="CHEBI:29999"/>
        <dbReference type="ChEBI" id="CHEBI:30616"/>
        <dbReference type="ChEBI" id="CHEBI:83421"/>
        <dbReference type="ChEBI" id="CHEBI:456216"/>
        <dbReference type="EC" id="2.7.11.1"/>
    </reaction>
</comment>
<evidence type="ECO:0000259" key="15">
    <source>
        <dbReference type="PROSITE" id="PS51190"/>
    </source>
</evidence>
<dbReference type="Pfam" id="PF00454">
    <property type="entry name" value="PI3_PI4_kinase"/>
    <property type="match status" value="1"/>
</dbReference>
<dbReference type="InterPro" id="IPR050517">
    <property type="entry name" value="DDR_Repair_Kinase"/>
</dbReference>
<dbReference type="GO" id="GO:0005634">
    <property type="term" value="C:nucleus"/>
    <property type="evidence" value="ECO:0007669"/>
    <property type="project" value="UniProtKB-SubCell"/>
</dbReference>
<dbReference type="InterPro" id="IPR031559">
    <property type="entry name" value="SMG1"/>
</dbReference>
<dbReference type="GO" id="GO:0006281">
    <property type="term" value="P:DNA repair"/>
    <property type="evidence" value="ECO:0007669"/>
    <property type="project" value="UniProtKB-KW"/>
</dbReference>
<dbReference type="GeneTree" id="ENSGT00940000154776"/>
<evidence type="ECO:0000259" key="13">
    <source>
        <dbReference type="PROSITE" id="PS50290"/>
    </source>
</evidence>
<dbReference type="Pfam" id="PF17229">
    <property type="entry name" value="SMG1_N"/>
    <property type="match status" value="1"/>
</dbReference>
<evidence type="ECO:0000256" key="4">
    <source>
        <dbReference type="ARBA" id="ARBA00022679"/>
    </source>
</evidence>
<dbReference type="GO" id="GO:0000184">
    <property type="term" value="P:nuclear-transcribed mRNA catabolic process, nonsense-mediated decay"/>
    <property type="evidence" value="ECO:0007669"/>
    <property type="project" value="UniProtKB-KW"/>
</dbReference>
<feature type="domain" description="FATC" evidence="15">
    <location>
        <begin position="3456"/>
        <end position="3488"/>
    </location>
</feature>
<organism evidence="16 17">
    <name type="scientific">Fundulus heteroclitus</name>
    <name type="common">Killifish</name>
    <name type="synonym">Mummichog</name>
    <dbReference type="NCBI Taxonomy" id="8078"/>
    <lineage>
        <taxon>Eukaryota</taxon>
        <taxon>Metazoa</taxon>
        <taxon>Chordata</taxon>
        <taxon>Craniata</taxon>
        <taxon>Vertebrata</taxon>
        <taxon>Euteleostomi</taxon>
        <taxon>Actinopterygii</taxon>
        <taxon>Neopterygii</taxon>
        <taxon>Teleostei</taxon>
        <taxon>Neoteleostei</taxon>
        <taxon>Acanthomorphata</taxon>
        <taxon>Ovalentaria</taxon>
        <taxon>Atherinomorphae</taxon>
        <taxon>Cyprinodontiformes</taxon>
        <taxon>Fundulidae</taxon>
        <taxon>Fundulus</taxon>
    </lineage>
</organism>
<dbReference type="GO" id="GO:0004674">
    <property type="term" value="F:protein serine/threonine kinase activity"/>
    <property type="evidence" value="ECO:0007669"/>
    <property type="project" value="UniProtKB-KW"/>
</dbReference>
<keyword evidence="3" id="KW-0723">Serine/threonine-protein kinase</keyword>
<dbReference type="InterPro" id="IPR014009">
    <property type="entry name" value="PIK_FAT"/>
</dbReference>
<dbReference type="Gene3D" id="1.25.10.10">
    <property type="entry name" value="Leucine-rich Repeat Variant"/>
    <property type="match status" value="1"/>
</dbReference>
<keyword evidence="4" id="KW-0808">Transferase</keyword>
<keyword evidence="8" id="KW-0866">Nonsense-mediated mRNA decay</keyword>
<keyword evidence="6" id="KW-0418">Kinase</keyword>
<dbReference type="GO" id="GO:0005694">
    <property type="term" value="C:chromosome"/>
    <property type="evidence" value="ECO:0007669"/>
    <property type="project" value="TreeGrafter"/>
</dbReference>
<keyword evidence="17" id="KW-1185">Reference proteome</keyword>
<dbReference type="Pfam" id="PF02260">
    <property type="entry name" value="FATC"/>
    <property type="match status" value="1"/>
</dbReference>
<reference evidence="16" key="1">
    <citation type="submission" date="2025-08" db="UniProtKB">
        <authorList>
            <consortium name="Ensembl"/>
        </authorList>
    </citation>
    <scope>IDENTIFICATION</scope>
</reference>
<dbReference type="Pfam" id="PF15785">
    <property type="entry name" value="SMG1"/>
    <property type="match status" value="1"/>
</dbReference>
<dbReference type="Ensembl" id="ENSFHET00000002043.1">
    <property type="protein sequence ID" value="ENSFHEP00000008493.1"/>
    <property type="gene ID" value="ENSFHEG00000009835.1"/>
</dbReference>
<dbReference type="InterPro" id="IPR003152">
    <property type="entry name" value="FATC_dom"/>
</dbReference>
<evidence type="ECO:0000313" key="16">
    <source>
        <dbReference type="Ensembl" id="ENSFHEP00000008493.1"/>
    </source>
</evidence>
<evidence type="ECO:0000256" key="2">
    <source>
        <dbReference type="ARBA" id="ARBA00012513"/>
    </source>
</evidence>
<dbReference type="InterPro" id="IPR039414">
    <property type="entry name" value="SMG1_PIKKc"/>
</dbReference>
<dbReference type="InterPro" id="IPR011009">
    <property type="entry name" value="Kinase-like_dom_sf"/>
</dbReference>
<dbReference type="SMART" id="SM01345">
    <property type="entry name" value="Rapamycin_bind"/>
    <property type="match status" value="1"/>
</dbReference>
<dbReference type="InterPro" id="IPR011989">
    <property type="entry name" value="ARM-like"/>
</dbReference>
<sequence length="3488" mass="388704">MYFSHEFSRGDVVSSLQDEVKSRELGSGSLYDVLPSRCPEQTAVHSDVYAAADAHHEEAGYEVEQGVCDTTFGWKSLGEELRPNDVTTDLTTFQHGNRALASKEMRKSQDRGMAHSEESRLANLLRRVSREDDRDRRLATLKQLKEFISHGESKVTMVKQLDTILSTLNDILNESSKLLWELRQEAAACVGLLCTVLSYEAERIFKWLFLKFTSSSRDEVKLLYLVAAYRALEAAGERKAFSHIMQLVMSNLQSILENVDTPELLCQSVKCILQVARCYPHVFSTNFRDTVDILVGWHIDHTQRQSLTQQVSGWLQSLEQFWVADLTFSTTLLGQFLEDMEAYAEDLSHVTSGEVTDEDIPPPSVSLPKLAALLRVFSTVVRSIGERFSPVRGPPITEVYVTDVFNRVLACVTAAKQVQFSEGVLTAGNECVGVLLTSVEPTGHLMDAVLAYGLDQLDCCLACGSDYSLAVLSLLSLIVDQVNTKLPVSFVEKLLAPGSQLLDLRFHPEKEVIAAVHSVYQALLSLKNIPTLEAAYKMVLGEMACALCSLMESLVHTGSTVAPGSTFSTIQHHAFASLKLSPEKAQFTLIFNLSTLTTIGNTKNSLIGMWALSPTVFTLLSQNLILVHSELAVYYPAIQYAVLYSLYSHCTRHDHFISSSLSSSSPSLFDGAVISTVTTATKKHFGTLLSLLGNLLSKEQLYPDARKLLLTWAQEISLLMVKSDTYSPLFSLPSFNRFCKGLVDNALHEDHSVCLQTCHSLQVLSPCLSTEILRRCVDVCRVQLVHSAVRVRQAFAKLLRTIPLDVALSNHNHSEIREISLAIRHHMSRSPSSTFHPQDFSDLISFILYGVLHRGGYMKDPWLERLYYSCQRLDKRERRGSADSSRPDMVPRALLKTEAVLWQWAVWEAAQFTVLSKLRTPLGRAQDTFQTIEGMIRSLAAHSLNPEQDLGAWAGPGSDGDGHHSNQLRLNLLLQYLENLEKLMYNAYEGCANALTAPPKAIKTFFYTNRQTCQDWLTRIRLALMRVGLLSGQPAVTVRHGFDLLTEFKNSSTQAPELEVPLALLVEALCELRCPEAIQGVAAWSLLNSGKSLGWLSSVALQAEGRFEKAALEYQDQLSAVTGMDCSIKSSESCLLKLSSSTSSPKHGSNGDNRKTVLLKSSECSPEVINVLANKACQCYVALCDWASVREWQATASALKQNSTNPVSINLRTDFNYIQALCSFEEGDLTECGAQLELLPGEDYSSFGTNKDKLDLKRLLPSMSPDPTELQRAIEVQLLRSAVKHFSLLHKIMMNFLFYGHLLELSLTAVKFARKKGNIALASRLLSQCSDEPQEEKQEDDLCQTFKRLSLGGTVGEKWGPEVQIEKAKVLRTAGQSMAAMEMLSRAALSYCQLGKNEGAACRSLLTLCKWLLADWKDMTPQLKQKSGAVNSSAFVNMSPLSQNIADLLEFPLEDQSFPHITAVTSVKVGVGEPDFVLGQLYQLSTSLAPEMAKSWAALASWAYRWGRKVVDNASQGEGLPLLPGEKKDIEELLPTTTSEEDKESIFSILGQAMCRPTGIQDEDMALQQEDDEDDLVDVIWRQLTSSCPWLGEAGQQVTDGLIRVWRRVVDRIFGLYRVSCHAYFTFLKLNAGQVHVDEDDPKLLLSCHNGKQSNDDVIVMATLRLLRLLVKHAGELREGLELGLASTPTAPWRRIIPQLFSRLNHPEAYIRQSICSLLCRVAQDSPHLILYPAIVGSLSLGGEAQNAGIYHSKPSWSLQEEMQTAEGGAAEEMATCSSQDQAMMQDCYSKIVEKLSLANPTMVLQVQQLVGELRRVTLLWDELWLGVLQQQHMLVLRRIQQLEDEVKRVQNNNTLRRDEKIAIMREKHSALMRPVVFALDHVCSITAAPAETPHETWFQQTYGDAIKSALERLKNPANPANPASSWLPFKQIMMSLQQRAQKRTSYLLHLDEISPRLVSMTTTEMALPGEASASDAVTIQSVGNTVTILPTKTKPKKLFFLGSDGHNYPYLFKGLEDLHLDERIMQFLSIVNTMFTKVNQQEQPRFHARHYSVTPLGTRSGLIQWVDGATPLFGLYKRWQQREAVLQAQKAQDSFPQPQPVPPVPRPSELYYSRIGPALKAVGLSLDVSRRDWPISVMKDVLKELMDATPSNLLAKELWCSCTTPSEWWRVTQSYARSTAVMSMVGYIIGLGDRHLDNVLIDMTTGEVVHIDYNVCFEKGKSLRVPEKVPFRMTHNIESALGATGVEGIFRLSCEQVHIMRRGRETLLTLLEAFVYDPLVDWTAGGEVGFAGAVYGGGGQQADSKKSKREMERDITRSLFSSRVAEIKVNWYKNRDEMLAVLPQVEEAVDEYLVLQVLLCQGEKLQAKLQEEMDFLEGAENHPDHVILTLEQRYSEHTQLQSQQRTVQEAIQAKLADLEQWISQYHAAFSSLEATQLASLLQDISSPIDLGPPSYVPATAFLQNAGQAHLISQCESLEAELSSLLQQRRAALRTCLEQLHSYATVALLYPRATLLFHRVHQWKAWLEELLREMTVEHCQHIYRQYEVLFAPQPPPASCQFLSSVELTLQHQVAETNERMLHQAERLKAEGTTVAACEDQLQEIESCIAVFLRENGEPGSLSLAAVITSALCALCRRNLVMEGAAASAGEQLVDLTSRDGAWFLEELCSMLGNVCGLVTLLQRCPLLPHDLELPAPSVTTQAVYLANAVYTCLQELNTNFRQIIFPEALRCVIKGEPTLESMLAELEQLVEQSSDGLSLQGLADSLQATTGMDHDGMLRAQYSELIQPHSLDGQGQETPKMSAGQMLLVAFDGMFTQLEVAFGQLTEKLSSMEVPPSWRKVDALREARTTQLNFFDNLNQRQLMEEVFFLKRLQTIRDFFLLCSSFAQTLSGESALPGTGSGVAVISEEQMTRPIKAFTAEFVRQMLMGLPSQAIGLALCSTLSALGLDVVAQVEAKDFGAEIKVSLDELCKKAVEQILASGRVSQLLLNRSTVLASSYDTAWKKVDLLRRLDINLEAAKASLQRSQLHSAMFQWQHEDVLGPNNQQLSVSVAPRPVILSNMKKKLYKLSQDEGAIVAIQEKLASLEGSIEQRLKWAGGANPALAPVLQDFEMTIREKRTMVARDNQRTSQVTFLCSTILNFEGLRTRSPEALSMDAALFELLKRCQQTCSYASQFSSTVSPLELQLLHRLVDLPIGSPDWLNFAQRQLEEELGIERRSQEEREQQLEACGETLQLLIDSIKTILSNHNRQLADVKHLLKAMAKDEEAALADGEEVAYEGSVRHYLLEYKAWQDNIQLVLFTVVQASGQHRSQEQLDLLEEIPATLKELHTQSQSVYNGLVGFASPLVTDREAECPSPVSSAQTSFAAAVRCSGVKTQPDSMSQNARKALPRNLGTPTDTPPSTLVMNSKGLNPSPKRAVRDPKTGRAVQERNSYAVSVWKRVKAKLEGRDIDPNRRMSVTEQVDFVIKEATNMDNLAQLYEGWTAWV</sequence>
<feature type="domain" description="FAT" evidence="14">
    <location>
        <begin position="1373"/>
        <end position="1740"/>
    </location>
</feature>
<dbReference type="InterPro" id="IPR000403">
    <property type="entry name" value="PI3/4_kinase_cat_dom"/>
</dbReference>
<feature type="compositionally biased region" description="Polar residues" evidence="12">
    <location>
        <begin position="3377"/>
        <end position="3386"/>
    </location>
</feature>
<dbReference type="PROSITE" id="PS00916">
    <property type="entry name" value="PI3_4_KINASE_2"/>
    <property type="match status" value="1"/>
</dbReference>
<feature type="compositionally biased region" description="Polar residues" evidence="12">
    <location>
        <begin position="3395"/>
        <end position="3412"/>
    </location>
</feature>
<feature type="region of interest" description="Disordered" evidence="12">
    <location>
        <begin position="3377"/>
        <end position="3428"/>
    </location>
</feature>
<dbReference type="Gene3D" id="1.10.1070.11">
    <property type="entry name" value="Phosphatidylinositol 3-/4-kinase, catalytic domain"/>
    <property type="match status" value="1"/>
</dbReference>
<comment type="similarity">
    <text evidence="1">Belongs to the PI3/PI4-kinase family.</text>
</comment>
<reference evidence="16" key="2">
    <citation type="submission" date="2025-09" db="UniProtKB">
        <authorList>
            <consortium name="Ensembl"/>
        </authorList>
    </citation>
    <scope>IDENTIFICATION</scope>
</reference>
<dbReference type="GO" id="GO:0000723">
    <property type="term" value="P:telomere maintenance"/>
    <property type="evidence" value="ECO:0007669"/>
    <property type="project" value="TreeGrafter"/>
</dbReference>
<proteinExistence type="inferred from homology"/>
<evidence type="ECO:0000256" key="9">
    <source>
        <dbReference type="ARBA" id="ARBA00047899"/>
    </source>
</evidence>
<evidence type="ECO:0000256" key="1">
    <source>
        <dbReference type="ARBA" id="ARBA00011031"/>
    </source>
</evidence>
<protein>
    <recommendedName>
        <fullName evidence="2">non-specific serine/threonine protein kinase</fullName>
        <ecNumber evidence="2">2.7.11.1</ecNumber>
    </recommendedName>
</protein>
<dbReference type="GO" id="GO:0000077">
    <property type="term" value="P:DNA damage checkpoint signaling"/>
    <property type="evidence" value="ECO:0007669"/>
    <property type="project" value="TreeGrafter"/>
</dbReference>
<feature type="domain" description="PI3K/PI4K catalytic" evidence="13">
    <location>
        <begin position="1983"/>
        <end position="2321"/>
    </location>
</feature>
<dbReference type="GO" id="GO:0005524">
    <property type="term" value="F:ATP binding"/>
    <property type="evidence" value="ECO:0007669"/>
    <property type="project" value="UniProtKB-KW"/>
</dbReference>
<dbReference type="FunFam" id="1.10.1070.11:FF:000008">
    <property type="entry name" value="serine/threonine-protein kinase SMG1 isoform X2"/>
    <property type="match status" value="1"/>
</dbReference>
<evidence type="ECO:0000256" key="12">
    <source>
        <dbReference type="SAM" id="MobiDB-lite"/>
    </source>
</evidence>
<evidence type="ECO:0000256" key="5">
    <source>
        <dbReference type="ARBA" id="ARBA00022741"/>
    </source>
</evidence>
<dbReference type="SMART" id="SM01343">
    <property type="entry name" value="FATC"/>
    <property type="match status" value="1"/>
</dbReference>
<keyword evidence="5" id="KW-0547">Nucleotide-binding</keyword>
<dbReference type="InterPro" id="IPR018936">
    <property type="entry name" value="PI3/4_kinase_CS"/>
</dbReference>
<dbReference type="Proteomes" id="UP000265000">
    <property type="component" value="Unplaced"/>
</dbReference>
<dbReference type="InterPro" id="IPR036940">
    <property type="entry name" value="PI3/4_kinase_cat_sf"/>
</dbReference>
<dbReference type="PROSITE" id="PS51189">
    <property type="entry name" value="FAT"/>
    <property type="match status" value="1"/>
</dbReference>
<evidence type="ECO:0000256" key="8">
    <source>
        <dbReference type="ARBA" id="ARBA00023161"/>
    </source>
</evidence>
<dbReference type="PANTHER" id="PTHR11139">
    <property type="entry name" value="ATAXIA TELANGIECTASIA MUTATED ATM -RELATED"/>
    <property type="match status" value="1"/>
</dbReference>
<dbReference type="InterPro" id="IPR035175">
    <property type="entry name" value="SMG1_N"/>
</dbReference>
<dbReference type="InterPro" id="IPR016024">
    <property type="entry name" value="ARM-type_fold"/>
</dbReference>
<accession>A0A3Q2T3H7</accession>
<dbReference type="EC" id="2.7.11.1" evidence="2"/>
<feature type="coiled-coil region" evidence="11">
    <location>
        <begin position="1826"/>
        <end position="1860"/>
    </location>
</feature>
<keyword evidence="7" id="KW-0067">ATP-binding</keyword>
<dbReference type="STRING" id="8078.ENSFHEP00000008493"/>
<evidence type="ECO:0000256" key="10">
    <source>
        <dbReference type="ARBA" id="ARBA00048679"/>
    </source>
</evidence>
<dbReference type="CDD" id="cd05170">
    <property type="entry name" value="PIKKc_SMG1"/>
    <property type="match status" value="1"/>
</dbReference>
<dbReference type="SMART" id="SM00146">
    <property type="entry name" value="PI3Kc"/>
    <property type="match status" value="1"/>
</dbReference>
<comment type="catalytic activity">
    <reaction evidence="9">
        <text>L-threonyl-[protein] + ATP = O-phospho-L-threonyl-[protein] + ADP + H(+)</text>
        <dbReference type="Rhea" id="RHEA:46608"/>
        <dbReference type="Rhea" id="RHEA-COMP:11060"/>
        <dbReference type="Rhea" id="RHEA-COMP:11605"/>
        <dbReference type="ChEBI" id="CHEBI:15378"/>
        <dbReference type="ChEBI" id="CHEBI:30013"/>
        <dbReference type="ChEBI" id="CHEBI:30616"/>
        <dbReference type="ChEBI" id="CHEBI:61977"/>
        <dbReference type="ChEBI" id="CHEBI:456216"/>
        <dbReference type="EC" id="2.7.11.1"/>
    </reaction>
</comment>
<feature type="coiled-coil region" evidence="11">
    <location>
        <begin position="2468"/>
        <end position="2495"/>
    </location>
</feature>
<evidence type="ECO:0000256" key="11">
    <source>
        <dbReference type="SAM" id="Coils"/>
    </source>
</evidence>
<dbReference type="PANTHER" id="PTHR11139:SF71">
    <property type="entry name" value="SERINE_THREONINE-PROTEIN KINASE SMG1"/>
    <property type="match status" value="1"/>
</dbReference>
<dbReference type="Gene3D" id="3.30.1010.10">
    <property type="entry name" value="Phosphatidylinositol 3-kinase Catalytic Subunit, Chain A, domain 4"/>
    <property type="match status" value="1"/>
</dbReference>